<proteinExistence type="inferred from homology"/>
<protein>
    <recommendedName>
        <fullName evidence="5">Fimbrial protein</fullName>
    </recommendedName>
</protein>
<evidence type="ECO:0000256" key="1">
    <source>
        <dbReference type="ARBA" id="ARBA00022729"/>
    </source>
</evidence>
<comment type="similarity">
    <text evidence="2">Belongs to the fimbrial K88 protein family.</text>
</comment>
<dbReference type="InterPro" id="IPR003467">
    <property type="entry name" value="Fimbrial_K88_FaeH"/>
</dbReference>
<feature type="chain" id="PRO_5024798126" description="Fimbrial protein" evidence="3">
    <location>
        <begin position="23"/>
        <end position="256"/>
    </location>
</feature>
<dbReference type="GO" id="GO:0009289">
    <property type="term" value="C:pilus"/>
    <property type="evidence" value="ECO:0007669"/>
    <property type="project" value="InterPro"/>
</dbReference>
<dbReference type="Pfam" id="PF02432">
    <property type="entry name" value="Fimbrial_K88"/>
    <property type="match status" value="1"/>
</dbReference>
<reference evidence="4" key="1">
    <citation type="submission" date="2018-06" db="EMBL/GenBank/DDBJ databases">
        <authorList>
            <person name="Ashton P.M."/>
            <person name="Dallman T."/>
            <person name="Nair S."/>
            <person name="De Pinna E."/>
            <person name="Peters T."/>
            <person name="Grant K."/>
        </authorList>
    </citation>
    <scope>NUCLEOTIDE SEQUENCE [LARGE SCALE GENOMIC DNA]</scope>
    <source>
        <strain evidence="4">374035</strain>
    </source>
</reference>
<keyword evidence="1 3" id="KW-0732">Signal</keyword>
<comment type="caution">
    <text evidence="4">The sequence shown here is derived from an EMBL/GenBank/DDBJ whole genome shotgun (WGS) entry which is preliminary data.</text>
</comment>
<evidence type="ECO:0000256" key="2">
    <source>
        <dbReference type="ARBA" id="ARBA00049989"/>
    </source>
</evidence>
<dbReference type="EMBL" id="AAGVJY010000053">
    <property type="protein sequence ID" value="EBS4098573.1"/>
    <property type="molecule type" value="Genomic_DNA"/>
</dbReference>
<organism evidence="4">
    <name type="scientific">Salmonella enterica subsp. enterica serovar Bareilly</name>
    <dbReference type="NCBI Taxonomy" id="58096"/>
    <lineage>
        <taxon>Bacteria</taxon>
        <taxon>Pseudomonadati</taxon>
        <taxon>Pseudomonadota</taxon>
        <taxon>Gammaproteobacteria</taxon>
        <taxon>Enterobacterales</taxon>
        <taxon>Enterobacteriaceae</taxon>
        <taxon>Salmonella</taxon>
    </lineage>
</organism>
<evidence type="ECO:0008006" key="5">
    <source>
        <dbReference type="Google" id="ProtNLM"/>
    </source>
</evidence>
<gene>
    <name evidence="4" type="ORF">DPS53_25555</name>
</gene>
<feature type="signal peptide" evidence="3">
    <location>
        <begin position="1"/>
        <end position="22"/>
    </location>
</feature>
<dbReference type="GO" id="GO:0007155">
    <property type="term" value="P:cell adhesion"/>
    <property type="evidence" value="ECO:0007669"/>
    <property type="project" value="InterPro"/>
</dbReference>
<evidence type="ECO:0000313" key="4">
    <source>
        <dbReference type="EMBL" id="EBS4098573.1"/>
    </source>
</evidence>
<dbReference type="Proteomes" id="UP000839659">
    <property type="component" value="Unassembled WGS sequence"/>
</dbReference>
<dbReference type="AlphaFoldDB" id="A0A5U9SRY8"/>
<name>A0A5U9SRY8_SALET</name>
<sequence>MKKTLIALAVAVSAAVSGSAMAWDTDGTGGNVELGGTLTPADVVTPWEVKVGAPVNGLDANIRKGDTKVNIPVTNAIPVLVIRTIEKTAFQGRAGIDPKISYNGAVDFENMKDGVAELILDIQGSGDSKIGTLRADIFTGAGVARERYSVSVYDDGGAFAGGLGSSDSKVVGSFSTLVSKLNAIDPEIIANFDDMGTSPQHTWNAGSFSDEGKHFSAFYGSAIEAGKSIKITLDTSTAADAPIDWKASLPITVSYQ</sequence>
<evidence type="ECO:0000256" key="3">
    <source>
        <dbReference type="SAM" id="SignalP"/>
    </source>
</evidence>
<accession>A0A5U9SRY8</accession>